<gene>
    <name evidence="2" type="ORF">GCM10020369_56600</name>
</gene>
<keyword evidence="3" id="KW-1185">Reference proteome</keyword>
<evidence type="ECO:0000313" key="3">
    <source>
        <dbReference type="Proteomes" id="UP001501676"/>
    </source>
</evidence>
<dbReference type="EMBL" id="BAAAYN010000040">
    <property type="protein sequence ID" value="GAA3392954.1"/>
    <property type="molecule type" value="Genomic_DNA"/>
</dbReference>
<name>A0ABP6T4F4_9ACTN</name>
<dbReference type="Proteomes" id="UP001501676">
    <property type="component" value="Unassembled WGS sequence"/>
</dbReference>
<dbReference type="RefSeq" id="WP_345731278.1">
    <property type="nucleotide sequence ID" value="NZ_BAAAYN010000040.1"/>
</dbReference>
<accession>A0ABP6T4F4</accession>
<organism evidence="2 3">
    <name type="scientific">Cryptosporangium minutisporangium</name>
    <dbReference type="NCBI Taxonomy" id="113569"/>
    <lineage>
        <taxon>Bacteria</taxon>
        <taxon>Bacillati</taxon>
        <taxon>Actinomycetota</taxon>
        <taxon>Actinomycetes</taxon>
        <taxon>Cryptosporangiales</taxon>
        <taxon>Cryptosporangiaceae</taxon>
        <taxon>Cryptosporangium</taxon>
    </lineage>
</organism>
<feature type="chain" id="PRO_5047004870" evidence="1">
    <location>
        <begin position="33"/>
        <end position="125"/>
    </location>
</feature>
<keyword evidence="1" id="KW-0732">Signal</keyword>
<sequence length="125" mass="13772">MASKTARGAALALAGLAVTGGAVVGLGGTAQAAAPANHDGRISSNGWGWNGDEDQVVGVFRSYRQCNWAGRVGEYRGYWEDYDCDFVRTGYRGNWRGQWGSPFHRSWERGGWHYRGVWVLRAECD</sequence>
<protein>
    <submittedName>
        <fullName evidence="2">Uncharacterized protein</fullName>
    </submittedName>
</protein>
<comment type="caution">
    <text evidence="2">The sequence shown here is derived from an EMBL/GenBank/DDBJ whole genome shotgun (WGS) entry which is preliminary data.</text>
</comment>
<evidence type="ECO:0000256" key="1">
    <source>
        <dbReference type="SAM" id="SignalP"/>
    </source>
</evidence>
<reference evidence="3" key="1">
    <citation type="journal article" date="2019" name="Int. J. Syst. Evol. Microbiol.">
        <title>The Global Catalogue of Microorganisms (GCM) 10K type strain sequencing project: providing services to taxonomists for standard genome sequencing and annotation.</title>
        <authorList>
            <consortium name="The Broad Institute Genomics Platform"/>
            <consortium name="The Broad Institute Genome Sequencing Center for Infectious Disease"/>
            <person name="Wu L."/>
            <person name="Ma J."/>
        </authorList>
    </citation>
    <scope>NUCLEOTIDE SEQUENCE [LARGE SCALE GENOMIC DNA]</scope>
    <source>
        <strain evidence="3">JCM 9458</strain>
    </source>
</reference>
<proteinExistence type="predicted"/>
<feature type="signal peptide" evidence="1">
    <location>
        <begin position="1"/>
        <end position="32"/>
    </location>
</feature>
<evidence type="ECO:0000313" key="2">
    <source>
        <dbReference type="EMBL" id="GAA3392954.1"/>
    </source>
</evidence>